<dbReference type="Proteomes" id="UP001156140">
    <property type="component" value="Unassembled WGS sequence"/>
</dbReference>
<evidence type="ECO:0000313" key="2">
    <source>
        <dbReference type="EMBL" id="MCI0127857.1"/>
    </source>
</evidence>
<keyword evidence="3" id="KW-1185">Reference proteome</keyword>
<evidence type="ECO:0000313" key="3">
    <source>
        <dbReference type="Proteomes" id="UP001156140"/>
    </source>
</evidence>
<feature type="compositionally biased region" description="Basic and acidic residues" evidence="1">
    <location>
        <begin position="63"/>
        <end position="72"/>
    </location>
</feature>
<gene>
    <name evidence="2" type="ORF">ML536_13595</name>
</gene>
<accession>A0AA41UC49</accession>
<reference evidence="2" key="1">
    <citation type="submission" date="2022-03" db="EMBL/GenBank/DDBJ databases">
        <title>The complete genome sequence of a Methyloterrigena soli.</title>
        <authorList>
            <person name="Zi Z."/>
        </authorList>
    </citation>
    <scope>NUCLEOTIDE SEQUENCE</scope>
    <source>
        <strain evidence="2">M48</strain>
    </source>
</reference>
<feature type="region of interest" description="Disordered" evidence="1">
    <location>
        <begin position="48"/>
        <end position="72"/>
    </location>
</feature>
<sequence length="149" mass="16309">MKPVVTWIVIADGTQARVFENAGPGKGLAPVDGLRLEEEALKTSEIVTDRQGRSYSSVGHGRSAIEPRTDPAEYRETEFARRVAALLDEKHAEHAFKRLIIAAAPTTLGDLRKALSAATRSAIMAEMPKDLTNMPRQQLDKQFGDLLAL</sequence>
<dbReference type="AlphaFoldDB" id="A0AA41UC49"/>
<name>A0AA41UC49_9HYPH</name>
<dbReference type="InterPro" id="IPR019291">
    <property type="entry name" value="Host_attachment_protein"/>
</dbReference>
<dbReference type="EMBL" id="JALAZD010000001">
    <property type="protein sequence ID" value="MCI0127857.1"/>
    <property type="molecule type" value="Genomic_DNA"/>
</dbReference>
<protein>
    <submittedName>
        <fullName evidence="2">Host attachment protein</fullName>
    </submittedName>
</protein>
<organism evidence="2 3">
    <name type="scientific">Paradevosia shaoguanensis</name>
    <dbReference type="NCBI Taxonomy" id="1335043"/>
    <lineage>
        <taxon>Bacteria</taxon>
        <taxon>Pseudomonadati</taxon>
        <taxon>Pseudomonadota</taxon>
        <taxon>Alphaproteobacteria</taxon>
        <taxon>Hyphomicrobiales</taxon>
        <taxon>Devosiaceae</taxon>
        <taxon>Paradevosia</taxon>
    </lineage>
</organism>
<dbReference type="Pfam" id="PF10116">
    <property type="entry name" value="Host_attach"/>
    <property type="match status" value="1"/>
</dbReference>
<evidence type="ECO:0000256" key="1">
    <source>
        <dbReference type="SAM" id="MobiDB-lite"/>
    </source>
</evidence>
<comment type="caution">
    <text evidence="2">The sequence shown here is derived from an EMBL/GenBank/DDBJ whole genome shotgun (WGS) entry which is preliminary data.</text>
</comment>
<dbReference type="RefSeq" id="WP_281736193.1">
    <property type="nucleotide sequence ID" value="NZ_JAKETQ010000001.1"/>
</dbReference>
<proteinExistence type="predicted"/>